<organism evidence="1 2">
    <name type="scientific">Streptomyces minutiscleroticus</name>
    <dbReference type="NCBI Taxonomy" id="68238"/>
    <lineage>
        <taxon>Bacteria</taxon>
        <taxon>Bacillati</taxon>
        <taxon>Actinomycetota</taxon>
        <taxon>Actinomycetes</taxon>
        <taxon>Kitasatosporales</taxon>
        <taxon>Streptomycetaceae</taxon>
        <taxon>Streptomyces</taxon>
    </lineage>
</organism>
<keyword evidence="2" id="KW-1185">Reference proteome</keyword>
<protein>
    <submittedName>
        <fullName evidence="1">Uncharacterized protein</fullName>
    </submittedName>
</protein>
<reference evidence="1" key="2">
    <citation type="submission" date="2020-09" db="EMBL/GenBank/DDBJ databases">
        <authorList>
            <person name="Sun Q."/>
            <person name="Ohkuma M."/>
        </authorList>
    </citation>
    <scope>NUCLEOTIDE SEQUENCE</scope>
    <source>
        <strain evidence="1">JCM 4790</strain>
    </source>
</reference>
<name>A0A918P4W8_9ACTN</name>
<dbReference type="EMBL" id="BMVU01000161">
    <property type="protein sequence ID" value="GGY20041.1"/>
    <property type="molecule type" value="Genomic_DNA"/>
</dbReference>
<gene>
    <name evidence="1" type="ORF">GCM10010358_83110</name>
</gene>
<reference evidence="1" key="1">
    <citation type="journal article" date="2014" name="Int. J. Syst. Evol. Microbiol.">
        <title>Complete genome sequence of Corynebacterium casei LMG S-19264T (=DSM 44701T), isolated from a smear-ripened cheese.</title>
        <authorList>
            <consortium name="US DOE Joint Genome Institute (JGI-PGF)"/>
            <person name="Walter F."/>
            <person name="Albersmeier A."/>
            <person name="Kalinowski J."/>
            <person name="Ruckert C."/>
        </authorList>
    </citation>
    <scope>NUCLEOTIDE SEQUENCE</scope>
    <source>
        <strain evidence="1">JCM 4790</strain>
    </source>
</reference>
<proteinExistence type="predicted"/>
<evidence type="ECO:0000313" key="2">
    <source>
        <dbReference type="Proteomes" id="UP000619244"/>
    </source>
</evidence>
<sequence>MGGTSGSESRVVVAETDKRSKGVAAVGGWLRRPGLKGRSAQAPPRVGMRLPVARGAVL</sequence>
<dbReference type="Proteomes" id="UP000619244">
    <property type="component" value="Unassembled WGS sequence"/>
</dbReference>
<accession>A0A918P4W8</accession>
<evidence type="ECO:0000313" key="1">
    <source>
        <dbReference type="EMBL" id="GGY20041.1"/>
    </source>
</evidence>
<dbReference type="AlphaFoldDB" id="A0A918P4W8"/>
<comment type="caution">
    <text evidence="1">The sequence shown here is derived from an EMBL/GenBank/DDBJ whole genome shotgun (WGS) entry which is preliminary data.</text>
</comment>